<dbReference type="Gene3D" id="3.30.1540.10">
    <property type="entry name" value="formyl-coa transferase, domain 3"/>
    <property type="match status" value="1"/>
</dbReference>
<evidence type="ECO:0000313" key="2">
    <source>
        <dbReference type="Proteomes" id="UP000247892"/>
    </source>
</evidence>
<keyword evidence="2" id="KW-1185">Reference proteome</keyword>
<dbReference type="RefSeq" id="WP_110336207.1">
    <property type="nucleotide sequence ID" value="NZ_MASU01000005.1"/>
</dbReference>
<dbReference type="InterPro" id="IPR044855">
    <property type="entry name" value="CoA-Trfase_III_dom3_sf"/>
</dbReference>
<dbReference type="Gene3D" id="3.40.50.10540">
    <property type="entry name" value="Crotonobetainyl-coa:carnitine coa-transferase, domain 1"/>
    <property type="match status" value="1"/>
</dbReference>
<reference evidence="1 2" key="1">
    <citation type="submission" date="2016-07" db="EMBL/GenBank/DDBJ databases">
        <title>Draft genome sequence of Prauserella sp. YIM 121212, isolated from alkaline soil.</title>
        <authorList>
            <person name="Ruckert C."/>
            <person name="Albersmeier A."/>
            <person name="Jiang C.-L."/>
            <person name="Jiang Y."/>
            <person name="Kalinowski J."/>
            <person name="Schneider O."/>
            <person name="Winkler A."/>
            <person name="Zotchev S.B."/>
        </authorList>
    </citation>
    <scope>NUCLEOTIDE SEQUENCE [LARGE SCALE GENOMIC DNA]</scope>
    <source>
        <strain evidence="1 2">YIM 121212</strain>
    </source>
</reference>
<dbReference type="EMBL" id="MASU01000005">
    <property type="protein sequence ID" value="PXY36207.1"/>
    <property type="molecule type" value="Genomic_DNA"/>
</dbReference>
<name>A0A318LUX4_9PSEU</name>
<evidence type="ECO:0000313" key="1">
    <source>
        <dbReference type="EMBL" id="PXY36207.1"/>
    </source>
</evidence>
<dbReference type="AlphaFoldDB" id="A0A318LUX4"/>
<dbReference type="OrthoDB" id="9797653at2"/>
<dbReference type="Proteomes" id="UP000247892">
    <property type="component" value="Unassembled WGS sequence"/>
</dbReference>
<protein>
    <submittedName>
        <fullName evidence="1">Carnitine dehydratase</fullName>
    </submittedName>
</protein>
<dbReference type="InterPro" id="IPR023606">
    <property type="entry name" value="CoA-Trfase_III_dom_1_sf"/>
</dbReference>
<dbReference type="GO" id="GO:0003824">
    <property type="term" value="F:catalytic activity"/>
    <property type="evidence" value="ECO:0007669"/>
    <property type="project" value="InterPro"/>
</dbReference>
<accession>A0A318LUX4</accession>
<dbReference type="InterPro" id="IPR050509">
    <property type="entry name" value="CoA-transferase_III"/>
</dbReference>
<organism evidence="1 2">
    <name type="scientific">Prauserella flavalba</name>
    <dbReference type="NCBI Taxonomy" id="1477506"/>
    <lineage>
        <taxon>Bacteria</taxon>
        <taxon>Bacillati</taxon>
        <taxon>Actinomycetota</taxon>
        <taxon>Actinomycetes</taxon>
        <taxon>Pseudonocardiales</taxon>
        <taxon>Pseudonocardiaceae</taxon>
        <taxon>Prauserella</taxon>
    </lineage>
</organism>
<gene>
    <name evidence="1" type="ORF">BA062_12280</name>
</gene>
<dbReference type="InterPro" id="IPR003673">
    <property type="entry name" value="CoA-Trfase_fam_III"/>
</dbReference>
<dbReference type="PANTHER" id="PTHR48228">
    <property type="entry name" value="SUCCINYL-COA--D-CITRAMALATE COA-TRANSFERASE"/>
    <property type="match status" value="1"/>
</dbReference>
<dbReference type="Pfam" id="PF02515">
    <property type="entry name" value="CoA_transf_3"/>
    <property type="match status" value="1"/>
</dbReference>
<sequence length="391" mass="41993">MTTAGTNPYAALTVVELSEDPAGEYTGKLLADQGADVVKVEPPGGAASRRTGPFVRGRDDAEASLNFRWYNTSKRSVVLDESTADGRAALAALIADADVLITGRSTVCGLGPHALAEAHPRLIVLAVTPFGLDGPWASYRSSDLVGLALGGPLNSCGYDDHSIPPIRPGGNQGYATAASFAHTGLLLALLQRTRDGRGQVVDVSMHSALAVSGELANPFWFYPRAIVRRQTCRHAQPSPTQPALFQCADGRWVYFALILADQKPWQALVDWMDSLGLAADLVEPEYADLAHRQANFSHVQELVEVFFLLLDGDTAYHEGQRRGLPIGITNAPEELFGDEHLAARGFFVEVEQDGGEPALQPGSPFWFSAFSAEGPRRAPRLGEHTEAVLGR</sequence>
<proteinExistence type="predicted"/>
<dbReference type="PANTHER" id="PTHR48228:SF5">
    <property type="entry name" value="ALPHA-METHYLACYL-COA RACEMASE"/>
    <property type="match status" value="1"/>
</dbReference>
<comment type="caution">
    <text evidence="1">The sequence shown here is derived from an EMBL/GenBank/DDBJ whole genome shotgun (WGS) entry which is preliminary data.</text>
</comment>
<dbReference type="SUPFAM" id="SSF89796">
    <property type="entry name" value="CoA-transferase family III (CaiB/BaiF)"/>
    <property type="match status" value="1"/>
</dbReference>